<feature type="region of interest" description="Disordered" evidence="2">
    <location>
        <begin position="69"/>
        <end position="97"/>
    </location>
</feature>
<dbReference type="eggNOG" id="ENOG502RC3N">
    <property type="taxonomic scope" value="Eukaryota"/>
</dbReference>
<sequence length="345" mass="38613">MTVQVELEQLLGLALGTPEVGAVNFNILHGILREILKHLGIDKKVTEISEDGGLRGAIAILKSANEGRQDIEKTETDSGQTEKVKSEPTANLAKPSVFSTPQYGNLESKLSKIEKRLELLDDIPSNTEILQRAKQKQDARTPVGDMWQFININRRLGATETAIEKLTSLLDNMMAEVNDVKELANGIDDLKKQISELEKQQSSLESRVKALESVDNSEEQKKLEDLIKELNKLKSRVNELPTKDDLDNLDIYVKWPQLEEALNARRTRTPTPKPRTPTPSPPTPTPPPRSPTPLHPSSEALEALRQVGELMDKHEDLAERVDGLEEEMPKKANLEDLEELRKRPG</sequence>
<dbReference type="AlphaFoldDB" id="A7T1K8"/>
<accession>A7T1K8</accession>
<dbReference type="EMBL" id="DS470122">
    <property type="protein sequence ID" value="EDO30155.1"/>
    <property type="molecule type" value="Genomic_DNA"/>
</dbReference>
<dbReference type="PANTHER" id="PTHR47080">
    <property type="entry name" value="CHROMOSOME 16 OPEN READING FRAME 96"/>
    <property type="match status" value="1"/>
</dbReference>
<dbReference type="Proteomes" id="UP000001593">
    <property type="component" value="Unassembled WGS sequence"/>
</dbReference>
<feature type="coiled-coil region" evidence="1">
    <location>
        <begin position="163"/>
        <end position="243"/>
    </location>
</feature>
<feature type="compositionally biased region" description="Pro residues" evidence="2">
    <location>
        <begin position="271"/>
        <end position="294"/>
    </location>
</feature>
<evidence type="ECO:0000313" key="3">
    <source>
        <dbReference type="EMBL" id="EDO30155.1"/>
    </source>
</evidence>
<dbReference type="InParanoid" id="A7T1K8"/>
<dbReference type="OMA" id="CCKSINR"/>
<feature type="region of interest" description="Disordered" evidence="2">
    <location>
        <begin position="320"/>
        <end position="345"/>
    </location>
</feature>
<dbReference type="SUPFAM" id="SSF161270">
    <property type="entry name" value="PspA lactotransferrin-binding region"/>
    <property type="match status" value="1"/>
</dbReference>
<gene>
    <name evidence="3" type="ORF">NEMVEDRAFT_v1g233809</name>
</gene>
<evidence type="ECO:0000256" key="2">
    <source>
        <dbReference type="SAM" id="MobiDB-lite"/>
    </source>
</evidence>
<organism evidence="3 4">
    <name type="scientific">Nematostella vectensis</name>
    <name type="common">Starlet sea anemone</name>
    <dbReference type="NCBI Taxonomy" id="45351"/>
    <lineage>
        <taxon>Eukaryota</taxon>
        <taxon>Metazoa</taxon>
        <taxon>Cnidaria</taxon>
        <taxon>Anthozoa</taxon>
        <taxon>Hexacorallia</taxon>
        <taxon>Actiniaria</taxon>
        <taxon>Edwardsiidae</taxon>
        <taxon>Nematostella</taxon>
    </lineage>
</organism>
<protein>
    <submittedName>
        <fullName evidence="3">Uncharacterized protein</fullName>
    </submittedName>
</protein>
<dbReference type="STRING" id="45351.A7T1K8"/>
<feature type="region of interest" description="Disordered" evidence="2">
    <location>
        <begin position="262"/>
        <end position="298"/>
    </location>
</feature>
<name>A7T1K8_NEMVE</name>
<keyword evidence="1" id="KW-0175">Coiled coil</keyword>
<keyword evidence="4" id="KW-1185">Reference proteome</keyword>
<evidence type="ECO:0000256" key="1">
    <source>
        <dbReference type="SAM" id="Coils"/>
    </source>
</evidence>
<dbReference type="PhylomeDB" id="A7T1K8"/>
<proteinExistence type="predicted"/>
<feature type="compositionally biased region" description="Basic and acidic residues" evidence="2">
    <location>
        <begin position="69"/>
        <end position="86"/>
    </location>
</feature>
<dbReference type="HOGENOM" id="CLU_804883_0_0_1"/>
<dbReference type="PANTHER" id="PTHR47080:SF1">
    <property type="entry name" value="CHROMOSOME 16 OPEN READING FRAME 96"/>
    <property type="match status" value="1"/>
</dbReference>
<evidence type="ECO:0000313" key="4">
    <source>
        <dbReference type="Proteomes" id="UP000001593"/>
    </source>
</evidence>
<reference evidence="3 4" key="1">
    <citation type="journal article" date="2007" name="Science">
        <title>Sea anemone genome reveals ancestral eumetazoan gene repertoire and genomic organization.</title>
        <authorList>
            <person name="Putnam N.H."/>
            <person name="Srivastava M."/>
            <person name="Hellsten U."/>
            <person name="Dirks B."/>
            <person name="Chapman J."/>
            <person name="Salamov A."/>
            <person name="Terry A."/>
            <person name="Shapiro H."/>
            <person name="Lindquist E."/>
            <person name="Kapitonov V.V."/>
            <person name="Jurka J."/>
            <person name="Genikhovich G."/>
            <person name="Grigoriev I.V."/>
            <person name="Lucas S.M."/>
            <person name="Steele R.E."/>
            <person name="Finnerty J.R."/>
            <person name="Technau U."/>
            <person name="Martindale M.Q."/>
            <person name="Rokhsar D.S."/>
        </authorList>
    </citation>
    <scope>NUCLEOTIDE SEQUENCE [LARGE SCALE GENOMIC DNA]</scope>
    <source>
        <strain evidence="4">CH2 X CH6</strain>
    </source>
</reference>